<protein>
    <submittedName>
        <fullName evidence="1">OsmC family peroxiredoxin</fullName>
    </submittedName>
</protein>
<dbReference type="PANTHER" id="PTHR42830:SF2">
    <property type="entry name" value="OSMC_OHR FAMILY PROTEIN"/>
    <property type="match status" value="1"/>
</dbReference>
<dbReference type="RefSeq" id="WP_138401437.1">
    <property type="nucleotide sequence ID" value="NZ_JBAFVI010000007.1"/>
</dbReference>
<reference evidence="1 2" key="1">
    <citation type="submission" date="2019-05" db="EMBL/GenBank/DDBJ databases">
        <authorList>
            <person name="Zhou X."/>
        </authorList>
    </citation>
    <scope>NUCLEOTIDE SEQUENCE [LARGE SCALE GENOMIC DNA]</scope>
    <source>
        <strain evidence="1 2">DSM 432</strain>
    </source>
</reference>
<evidence type="ECO:0000313" key="1">
    <source>
        <dbReference type="EMBL" id="TLX40926.1"/>
    </source>
</evidence>
<dbReference type="Pfam" id="PF02566">
    <property type="entry name" value="OsmC"/>
    <property type="match status" value="1"/>
</dbReference>
<dbReference type="OrthoDB" id="9795405at2"/>
<dbReference type="PANTHER" id="PTHR42830">
    <property type="entry name" value="OSMOTICALLY INDUCIBLE FAMILY PROTEIN"/>
    <property type="match status" value="1"/>
</dbReference>
<comment type="caution">
    <text evidence="1">The sequence shown here is derived from an EMBL/GenBank/DDBJ whole genome shotgun (WGS) entry which is preliminary data.</text>
</comment>
<organism evidence="1 2">
    <name type="scientific">Xanthobacter autotrophicus</name>
    <dbReference type="NCBI Taxonomy" id="280"/>
    <lineage>
        <taxon>Bacteria</taxon>
        <taxon>Pseudomonadati</taxon>
        <taxon>Pseudomonadota</taxon>
        <taxon>Alphaproteobacteria</taxon>
        <taxon>Hyphomicrobiales</taxon>
        <taxon>Xanthobacteraceae</taxon>
        <taxon>Xanthobacter</taxon>
    </lineage>
</organism>
<dbReference type="GeneID" id="95775931"/>
<dbReference type="InterPro" id="IPR015946">
    <property type="entry name" value="KH_dom-like_a/b"/>
</dbReference>
<dbReference type="InterPro" id="IPR003718">
    <property type="entry name" value="OsmC/Ohr_fam"/>
</dbReference>
<dbReference type="Proteomes" id="UP000305131">
    <property type="component" value="Unassembled WGS sequence"/>
</dbReference>
<accession>A0A6C1KNJ6</accession>
<name>A0A6C1KNJ6_XANAU</name>
<proteinExistence type="predicted"/>
<dbReference type="AlphaFoldDB" id="A0A6C1KNJ6"/>
<dbReference type="SUPFAM" id="SSF82784">
    <property type="entry name" value="OsmC-like"/>
    <property type="match status" value="1"/>
</dbReference>
<gene>
    <name evidence="1" type="ORF">FBQ73_20970</name>
</gene>
<sequence length="157" mass="17098">MASDHKATIRWARGDAVFTDGRYARAHVWAFDGLEVPGSSAPSSVRVPLSREDAVDPEEALVASAASCHMLFALDFARRGGFRVDSYEDAAVGEMTPNEKGKLFISRITLTPVMVFSGDKLPTAADVEAIHHRAHEECFIAHSVRADIVITPRFTTA</sequence>
<dbReference type="InterPro" id="IPR052707">
    <property type="entry name" value="OsmC_Ohr_Peroxiredoxin"/>
</dbReference>
<dbReference type="Gene3D" id="3.30.300.20">
    <property type="match status" value="1"/>
</dbReference>
<dbReference type="InterPro" id="IPR036102">
    <property type="entry name" value="OsmC/Ohrsf"/>
</dbReference>
<dbReference type="EMBL" id="VAUP01000041">
    <property type="protein sequence ID" value="TLX40926.1"/>
    <property type="molecule type" value="Genomic_DNA"/>
</dbReference>
<evidence type="ECO:0000313" key="2">
    <source>
        <dbReference type="Proteomes" id="UP000305131"/>
    </source>
</evidence>